<protein>
    <submittedName>
        <fullName evidence="4">Tetratricopeptide repeat (TPR)-like superfamily protein</fullName>
    </submittedName>
</protein>
<reference evidence="4 5" key="1">
    <citation type="journal article" date="2018" name="Mol. Plant">
        <title>The genome of Artemisia annua provides insight into the evolution of Asteraceae family and artemisinin biosynthesis.</title>
        <authorList>
            <person name="Shen Q."/>
            <person name="Zhang L."/>
            <person name="Liao Z."/>
            <person name="Wang S."/>
            <person name="Yan T."/>
            <person name="Shi P."/>
            <person name="Liu M."/>
            <person name="Fu X."/>
            <person name="Pan Q."/>
            <person name="Wang Y."/>
            <person name="Lv Z."/>
            <person name="Lu X."/>
            <person name="Zhang F."/>
            <person name="Jiang W."/>
            <person name="Ma Y."/>
            <person name="Chen M."/>
            <person name="Hao X."/>
            <person name="Li L."/>
            <person name="Tang Y."/>
            <person name="Lv G."/>
            <person name="Zhou Y."/>
            <person name="Sun X."/>
            <person name="Brodelius P.E."/>
            <person name="Rose J.K.C."/>
            <person name="Tang K."/>
        </authorList>
    </citation>
    <scope>NUCLEOTIDE SEQUENCE [LARGE SCALE GENOMIC DNA]</scope>
    <source>
        <strain evidence="5">cv. Huhao1</strain>
        <tissue evidence="4">Leaf</tissue>
    </source>
</reference>
<dbReference type="GO" id="GO:0009451">
    <property type="term" value="P:RNA modification"/>
    <property type="evidence" value="ECO:0007669"/>
    <property type="project" value="InterPro"/>
</dbReference>
<dbReference type="STRING" id="35608.A0A2U1PZI0"/>
<dbReference type="InterPro" id="IPR046960">
    <property type="entry name" value="PPR_At4g14850-like_plant"/>
</dbReference>
<dbReference type="PANTHER" id="PTHR47926">
    <property type="entry name" value="PENTATRICOPEPTIDE REPEAT-CONTAINING PROTEIN"/>
    <property type="match status" value="1"/>
</dbReference>
<feature type="repeat" description="PPR" evidence="2">
    <location>
        <begin position="22"/>
        <end position="56"/>
    </location>
</feature>
<evidence type="ECO:0000256" key="1">
    <source>
        <dbReference type="ARBA" id="ARBA00022737"/>
    </source>
</evidence>
<dbReference type="PROSITE" id="PS51375">
    <property type="entry name" value="PPR"/>
    <property type="match status" value="2"/>
</dbReference>
<evidence type="ECO:0000313" key="4">
    <source>
        <dbReference type="EMBL" id="PWA91180.1"/>
    </source>
</evidence>
<feature type="repeat" description="PPR" evidence="2">
    <location>
        <begin position="125"/>
        <end position="164"/>
    </location>
</feature>
<keyword evidence="1" id="KW-0677">Repeat</keyword>
<accession>A0A2U1PZI0</accession>
<dbReference type="Proteomes" id="UP000245207">
    <property type="component" value="Unassembled WGS sequence"/>
</dbReference>
<dbReference type="GO" id="GO:0003723">
    <property type="term" value="F:RNA binding"/>
    <property type="evidence" value="ECO:0007669"/>
    <property type="project" value="InterPro"/>
</dbReference>
<dbReference type="Gene3D" id="1.25.40.10">
    <property type="entry name" value="Tetratricopeptide repeat domain"/>
    <property type="match status" value="2"/>
</dbReference>
<dbReference type="OrthoDB" id="1860728at2759"/>
<feature type="domain" description="DUF6469" evidence="3">
    <location>
        <begin position="269"/>
        <end position="311"/>
    </location>
</feature>
<dbReference type="NCBIfam" id="TIGR00756">
    <property type="entry name" value="PPR"/>
    <property type="match status" value="2"/>
</dbReference>
<dbReference type="Pfam" id="PF20073">
    <property type="entry name" value="DUF6469"/>
    <property type="match status" value="1"/>
</dbReference>
<dbReference type="AlphaFoldDB" id="A0A2U1PZI0"/>
<organism evidence="4 5">
    <name type="scientific">Artemisia annua</name>
    <name type="common">Sweet wormwood</name>
    <dbReference type="NCBI Taxonomy" id="35608"/>
    <lineage>
        <taxon>Eukaryota</taxon>
        <taxon>Viridiplantae</taxon>
        <taxon>Streptophyta</taxon>
        <taxon>Embryophyta</taxon>
        <taxon>Tracheophyta</taxon>
        <taxon>Spermatophyta</taxon>
        <taxon>Magnoliopsida</taxon>
        <taxon>eudicotyledons</taxon>
        <taxon>Gunneridae</taxon>
        <taxon>Pentapetalae</taxon>
        <taxon>asterids</taxon>
        <taxon>campanulids</taxon>
        <taxon>Asterales</taxon>
        <taxon>Asteraceae</taxon>
        <taxon>Asteroideae</taxon>
        <taxon>Anthemideae</taxon>
        <taxon>Artemisiinae</taxon>
        <taxon>Artemisia</taxon>
    </lineage>
</organism>
<proteinExistence type="predicted"/>
<dbReference type="InterPro" id="IPR002885">
    <property type="entry name" value="PPR_rpt"/>
</dbReference>
<dbReference type="PANTHER" id="PTHR47926:SF347">
    <property type="entry name" value="PENTATRICOPEPTIDE REPEAT-CONTAINING PROTEIN"/>
    <property type="match status" value="1"/>
</dbReference>
<sequence>MYSKCGIVDMARVVFEKCGELDEVSWNSMIAGYVKGRLYDEMLRVLVKMHQCGVGFSSYVLGSVLNACCRSFGDSLIWGKLLHSCSVKLGWDLDVVVGTALLDMYATVGDINDAISVFDILPYKNVVMYNAMISGLLRGEDISDGGVKKMLNLFHDMQRDGLKPSEFTFSTMIKSCIAYKDLQYGKQIHAHCRTSWMRERSFEPLTLFDMMIGSGIAPNDVAFLGVLTACSHGGLVEEGLRQLLEINHNPNQPMISLPLSAPVRVMKNLRKNQFSERGKDAYHTLPGDLLIFVDGKPESVSDLQRVGRTWAL</sequence>
<comment type="caution">
    <text evidence="4">The sequence shown here is derived from an EMBL/GenBank/DDBJ whole genome shotgun (WGS) entry which is preliminary data.</text>
</comment>
<evidence type="ECO:0000313" key="5">
    <source>
        <dbReference type="Proteomes" id="UP000245207"/>
    </source>
</evidence>
<name>A0A2U1PZI0_ARTAN</name>
<dbReference type="Pfam" id="PF13041">
    <property type="entry name" value="PPR_2"/>
    <property type="match status" value="1"/>
</dbReference>
<dbReference type="InterPro" id="IPR045529">
    <property type="entry name" value="DUF6469"/>
</dbReference>
<dbReference type="EMBL" id="PKPP01000565">
    <property type="protein sequence ID" value="PWA91180.1"/>
    <property type="molecule type" value="Genomic_DNA"/>
</dbReference>
<evidence type="ECO:0000259" key="3">
    <source>
        <dbReference type="Pfam" id="PF20073"/>
    </source>
</evidence>
<evidence type="ECO:0000256" key="2">
    <source>
        <dbReference type="PROSITE-ProRule" id="PRU00708"/>
    </source>
</evidence>
<gene>
    <name evidence="4" type="ORF">CTI12_AA092680</name>
</gene>
<keyword evidence="5" id="KW-1185">Reference proteome</keyword>
<dbReference type="InterPro" id="IPR011990">
    <property type="entry name" value="TPR-like_helical_dom_sf"/>
</dbReference>
<dbReference type="Pfam" id="PF01535">
    <property type="entry name" value="PPR"/>
    <property type="match status" value="1"/>
</dbReference>